<dbReference type="Gene3D" id="3.40.470.10">
    <property type="entry name" value="Uracil-DNA glycosylase-like domain"/>
    <property type="match status" value="2"/>
</dbReference>
<feature type="compositionally biased region" description="Basic and acidic residues" evidence="4">
    <location>
        <begin position="428"/>
        <end position="452"/>
    </location>
</feature>
<dbReference type="InterPro" id="IPR005122">
    <property type="entry name" value="Uracil-DNA_glycosylase-like"/>
</dbReference>
<name>A0A9P6U9J8_9FUNG</name>
<gene>
    <name evidence="6" type="ORF">DFQ27_009709</name>
</gene>
<dbReference type="CDD" id="cd10028">
    <property type="entry name" value="UDG-F2_TDG_MUG"/>
    <property type="match status" value="1"/>
</dbReference>
<feature type="compositionally biased region" description="Acidic residues" evidence="4">
    <location>
        <begin position="328"/>
        <end position="339"/>
    </location>
</feature>
<dbReference type="GO" id="GO:0004844">
    <property type="term" value="F:uracil DNA N-glycosylase activity"/>
    <property type="evidence" value="ECO:0007669"/>
    <property type="project" value="TreeGrafter"/>
</dbReference>
<keyword evidence="7" id="KW-1185">Reference proteome</keyword>
<feature type="compositionally biased region" description="Polar residues" evidence="4">
    <location>
        <begin position="122"/>
        <end position="133"/>
    </location>
</feature>
<dbReference type="GO" id="GO:0006285">
    <property type="term" value="P:base-excision repair, AP site formation"/>
    <property type="evidence" value="ECO:0007669"/>
    <property type="project" value="InterPro"/>
</dbReference>
<evidence type="ECO:0000256" key="4">
    <source>
        <dbReference type="SAM" id="MobiDB-lite"/>
    </source>
</evidence>
<feature type="compositionally biased region" description="Polar residues" evidence="4">
    <location>
        <begin position="92"/>
        <end position="112"/>
    </location>
</feature>
<evidence type="ECO:0000256" key="3">
    <source>
        <dbReference type="ARBA" id="ARBA00023204"/>
    </source>
</evidence>
<evidence type="ECO:0000259" key="5">
    <source>
        <dbReference type="Pfam" id="PF03167"/>
    </source>
</evidence>
<reference evidence="6" key="1">
    <citation type="journal article" date="2020" name="Fungal Divers.">
        <title>Resolving the Mortierellaceae phylogeny through synthesis of multi-gene phylogenetics and phylogenomics.</title>
        <authorList>
            <person name="Vandepol N."/>
            <person name="Liber J."/>
            <person name="Desiro A."/>
            <person name="Na H."/>
            <person name="Kennedy M."/>
            <person name="Barry K."/>
            <person name="Grigoriev I.V."/>
            <person name="Miller A.N."/>
            <person name="O'Donnell K."/>
            <person name="Stajich J.E."/>
            <person name="Bonito G."/>
        </authorList>
    </citation>
    <scope>NUCLEOTIDE SEQUENCE</scope>
    <source>
        <strain evidence="6">BC1065</strain>
    </source>
</reference>
<organism evidence="6 7">
    <name type="scientific">Actinomortierella ambigua</name>
    <dbReference type="NCBI Taxonomy" id="1343610"/>
    <lineage>
        <taxon>Eukaryota</taxon>
        <taxon>Fungi</taxon>
        <taxon>Fungi incertae sedis</taxon>
        <taxon>Mucoromycota</taxon>
        <taxon>Mortierellomycotina</taxon>
        <taxon>Mortierellomycetes</taxon>
        <taxon>Mortierellales</taxon>
        <taxon>Mortierellaceae</taxon>
        <taxon>Actinomortierella</taxon>
    </lineage>
</organism>
<evidence type="ECO:0000313" key="6">
    <source>
        <dbReference type="EMBL" id="KAG0266503.1"/>
    </source>
</evidence>
<keyword evidence="2" id="KW-0378">Hydrolase</keyword>
<dbReference type="OrthoDB" id="565731at2759"/>
<keyword evidence="3" id="KW-0234">DNA repair</keyword>
<evidence type="ECO:0000313" key="7">
    <source>
        <dbReference type="Proteomes" id="UP000807716"/>
    </source>
</evidence>
<dbReference type="AlphaFoldDB" id="A0A9P6U9J8"/>
<feature type="region of interest" description="Disordered" evidence="4">
    <location>
        <begin position="327"/>
        <end position="354"/>
    </location>
</feature>
<dbReference type="SUPFAM" id="SSF52141">
    <property type="entry name" value="Uracil-DNA glycosylase-like"/>
    <property type="match status" value="1"/>
</dbReference>
<proteinExistence type="predicted"/>
<keyword evidence="1" id="KW-0227">DNA damage</keyword>
<feature type="region of interest" description="Disordered" evidence="4">
    <location>
        <begin position="22"/>
        <end position="137"/>
    </location>
</feature>
<evidence type="ECO:0000256" key="2">
    <source>
        <dbReference type="ARBA" id="ARBA00022801"/>
    </source>
</evidence>
<feature type="region of interest" description="Disordered" evidence="4">
    <location>
        <begin position="424"/>
        <end position="475"/>
    </location>
</feature>
<dbReference type="PANTHER" id="PTHR12159">
    <property type="entry name" value="G/T AND G/U MISMATCH-SPECIFIC DNA GLYCOSYLASE"/>
    <property type="match status" value="1"/>
</dbReference>
<accession>A0A9P6U9J8</accession>
<dbReference type="InterPro" id="IPR015637">
    <property type="entry name" value="MUG/TDG"/>
</dbReference>
<dbReference type="InterPro" id="IPR036895">
    <property type="entry name" value="Uracil-DNA_glycosylase-like_sf"/>
</dbReference>
<dbReference type="Proteomes" id="UP000807716">
    <property type="component" value="Unassembled WGS sequence"/>
</dbReference>
<sequence>MTEFKSLVSKYASTSTVDLMRAVKRARGDQTDDGDSSSSSSSAPGSQSTPMILDDDNDNGDNDDGSENDVQPTAKKMVKREEDSSIHRRSSSRVAATMSTSSRAITADSIKTSPHRQRSVRSMKTNSNISPTMVNGDLGVTEISDDEPVNTVKHEPINTVKVETTVTVKTKSRGNGRTFTTSVNSYTPPEVYAHLDFVPDHIGHNLDVLFVGINPGVRTSERGHHYSGPGNHFWPCLNECGLLPPHIQLGPADDHTLPTRFQLGLTNLVDRPSRSGAELSNTEARAAAPILMAKIRKYRPRFVCFVSKQAWDMFAGVGLGLQTGFVSWEEEEEEEEEEDKDKKDGDDDDDEHDNDQAQFDRLIKDEDSRPSFKNKAVVKAKQERGVAPYQLSPFFTQGPALGRLQEELRKEGVPVHFNVVKEEEDDKEAFKRVKKEEREEQDHKLAIKKEEADTPESSKAAARRRRRSRPVFQGSRMFVMPSTSGRVTQYRKEDKLAFFRQLTELVRQDRQDRGLPPTAGL</sequence>
<feature type="compositionally biased region" description="Acidic residues" evidence="4">
    <location>
        <begin position="53"/>
        <end position="67"/>
    </location>
</feature>
<dbReference type="Pfam" id="PF03167">
    <property type="entry name" value="UDG"/>
    <property type="match status" value="1"/>
</dbReference>
<feature type="domain" description="Uracil-DNA glycosylase-like" evidence="5">
    <location>
        <begin position="201"/>
        <end position="317"/>
    </location>
</feature>
<dbReference type="PANTHER" id="PTHR12159:SF9">
    <property type="entry name" value="G_T MISMATCH-SPECIFIC THYMINE DNA GLYCOSYLASE"/>
    <property type="match status" value="1"/>
</dbReference>
<feature type="compositionally biased region" description="Low complexity" evidence="4">
    <location>
        <begin position="36"/>
        <end position="50"/>
    </location>
</feature>
<dbReference type="EMBL" id="JAAAJB010000092">
    <property type="protein sequence ID" value="KAG0266503.1"/>
    <property type="molecule type" value="Genomic_DNA"/>
</dbReference>
<comment type="caution">
    <text evidence="6">The sequence shown here is derived from an EMBL/GenBank/DDBJ whole genome shotgun (WGS) entry which is preliminary data.</text>
</comment>
<protein>
    <recommendedName>
        <fullName evidence="5">Uracil-DNA glycosylase-like domain-containing protein</fullName>
    </recommendedName>
</protein>
<dbReference type="GO" id="GO:0008263">
    <property type="term" value="F:pyrimidine-specific mismatch base pair DNA N-glycosylase activity"/>
    <property type="evidence" value="ECO:0007669"/>
    <property type="project" value="TreeGrafter"/>
</dbReference>
<evidence type="ECO:0000256" key="1">
    <source>
        <dbReference type="ARBA" id="ARBA00022763"/>
    </source>
</evidence>